<feature type="compositionally biased region" description="Polar residues" evidence="1">
    <location>
        <begin position="459"/>
        <end position="469"/>
    </location>
</feature>
<gene>
    <name evidence="2" type="ORF">Agabi119p4_10067</name>
</gene>
<feature type="compositionally biased region" description="Basic and acidic residues" evidence="1">
    <location>
        <begin position="2043"/>
        <end position="2053"/>
    </location>
</feature>
<feature type="region of interest" description="Disordered" evidence="1">
    <location>
        <begin position="234"/>
        <end position="295"/>
    </location>
</feature>
<feature type="compositionally biased region" description="Basic and acidic residues" evidence="1">
    <location>
        <begin position="256"/>
        <end position="271"/>
    </location>
</feature>
<feature type="region of interest" description="Disordered" evidence="1">
    <location>
        <begin position="1"/>
        <end position="115"/>
    </location>
</feature>
<feature type="region of interest" description="Disordered" evidence="1">
    <location>
        <begin position="2031"/>
        <end position="2101"/>
    </location>
</feature>
<feature type="compositionally biased region" description="Basic and acidic residues" evidence="1">
    <location>
        <begin position="515"/>
        <end position="529"/>
    </location>
</feature>
<feature type="region of interest" description="Disordered" evidence="1">
    <location>
        <begin position="1120"/>
        <end position="1139"/>
    </location>
</feature>
<feature type="compositionally biased region" description="Polar residues" evidence="1">
    <location>
        <begin position="241"/>
        <end position="253"/>
    </location>
</feature>
<feature type="region of interest" description="Disordered" evidence="1">
    <location>
        <begin position="429"/>
        <end position="550"/>
    </location>
</feature>
<protein>
    <submittedName>
        <fullName evidence="2">Uncharacterized protein</fullName>
    </submittedName>
</protein>
<proteinExistence type="predicted"/>
<feature type="compositionally biased region" description="Low complexity" evidence="1">
    <location>
        <begin position="39"/>
        <end position="51"/>
    </location>
</feature>
<reference evidence="2 3" key="1">
    <citation type="journal article" name="Sci. Rep.">
        <title>Telomere-to-telomere assembled and centromere annotated genomes of the two main subspecies of the button mushroom Agaricus bisporus reveal especially polymorphic chromosome ends.</title>
        <authorList>
            <person name="Sonnenberg A.S.M."/>
            <person name="Sedaghat-Telgerd N."/>
            <person name="Lavrijssen B."/>
            <person name="Ohm R.A."/>
            <person name="Hendrickx P.M."/>
            <person name="Scholtmeijer K."/>
            <person name="Baars J.J.P."/>
            <person name="van Peer A."/>
        </authorList>
    </citation>
    <scope>NUCLEOTIDE SEQUENCE [LARGE SCALE GENOMIC DNA]</scope>
    <source>
        <strain evidence="2 3">H119_p4</strain>
    </source>
</reference>
<dbReference type="Proteomes" id="UP000629468">
    <property type="component" value="Unassembled WGS sequence"/>
</dbReference>
<feature type="region of interest" description="Disordered" evidence="1">
    <location>
        <begin position="1164"/>
        <end position="1203"/>
    </location>
</feature>
<evidence type="ECO:0000313" key="3">
    <source>
        <dbReference type="Proteomes" id="UP000629468"/>
    </source>
</evidence>
<feature type="compositionally biased region" description="Basic residues" evidence="1">
    <location>
        <begin position="72"/>
        <end position="81"/>
    </location>
</feature>
<feature type="region of interest" description="Disordered" evidence="1">
    <location>
        <begin position="311"/>
        <end position="388"/>
    </location>
</feature>
<name>A0A8H7EVY8_AGABI</name>
<accession>A0A8H7EVY8</accession>
<feature type="region of interest" description="Disordered" evidence="1">
    <location>
        <begin position="1727"/>
        <end position="1756"/>
    </location>
</feature>
<feature type="compositionally biased region" description="Basic residues" evidence="1">
    <location>
        <begin position="361"/>
        <end position="372"/>
    </location>
</feature>
<feature type="compositionally biased region" description="Low complexity" evidence="1">
    <location>
        <begin position="470"/>
        <end position="480"/>
    </location>
</feature>
<feature type="region of interest" description="Disordered" evidence="1">
    <location>
        <begin position="178"/>
        <end position="214"/>
    </location>
</feature>
<feature type="compositionally biased region" description="Polar residues" evidence="1">
    <location>
        <begin position="1164"/>
        <end position="1180"/>
    </location>
</feature>
<feature type="region of interest" description="Disordered" evidence="1">
    <location>
        <begin position="800"/>
        <end position="840"/>
    </location>
</feature>
<sequence length="2116" mass="231562">MRNLTTSSRQFALATEPKEPDSLTPSIRLVSATPFAIGNSSDANQSVSNSSEDSMTSVPPSLIAPKSDAPPRKRLVPKKSKLGLLGPKGKDPPVSSDQKGADNPSAREGFEIFVDPTNDPEFSDVLVVKKQKSRGALNGVKWGALGEVTNVSNVPGNGSVPSRALKFKEEDKKWWSIRRGRKDSKDKENTECVKRSKSPEVARSKTPEPFKVNQDTRIRFNSLDSGVLLRKSTHAGASLAKASTASDPEQLSRLTHHVERSSTPDSLKEACRSPSPDPPRSVTSNAFLDSSKEQGSIALRAIRSVKSLARLGSRAQMGANENDTQEGVVREKKQKKVKKEKKERKEKKETGEGTLRDRKERKEKKKERKEKKDRREDKENISTLRHCTSTIEAGTLTGLDHKSGAQTLGQKKRSILGMGLNLPSSLRLRSGSSASSILAQPTHLSVGSLGNEAKKRMGSTISTASSMRPHSTASSSGGSAHTRESRGSVRWDEVCLENRKKEIQRDKKEKRKKRKEEGKESKKSNESKRRVAITDIFPEVASDQERDVQEEIQKRYSSAFPIATIEEAPMNDNKETSRTRDPVFNGEIIQKIEKIEEEDTPVKRHRMRPMSEQLLGKPRPRAVYEDDEGVISVLDAATSDLAQLINNLDLEATPASANPTPIRPPPFPAGILDSISSNVDFNLDLLKKGHVTNDSPLKKKASPGGSKGLASRSNTASITSLRPYAQSRGKATKSQATPVFSDDHEATIRKKTSEISIGQQITPWPVLIQQLSPVKEQRARVDSDNETAVTKESPLKLGTWKKGHKRSVTPVPEPEPGFVFEPLRPPKCRTPKVSEPDDGKATLRSSGTFFGSSSVASNLANIVKGPTSPSSSLGRRASAFLRKHCSLLPVVADVSGADASFACAGLAADTSPPQFLPPIGKKRGLPSTLGASDTSCYAVPELDASDPDSDIPDELRFELNATSVRESDDDTFEFNGRFTHEDVDEIEYPRSSFPLDARAIPSNFMARSVFRASLTNEDGITEEIDEGENVETESDPEADTKKSFDFTGELRRLNESSASDRHSFVEQLERAFKTPATVDLRYGSDSMMSVEVPPVPRLPLDLDMRVKGFPSRVSLDFSKFGDSNDSRELSENAWQESEPGAFDNHEASQLADVGAPCLHRVRSQQGVANSTSDKVLSSPFNVDVSRRSSTEGNSSVDSDDRPNRILVSANATEVMDTSNFNASRRSHGELNASFKFGGLPGFGSPDSAKKTEERLTLSDIIPPPSRIRPLSSSSASLEDESLFKSIFAPDDDDAPQPHPRPITNDSNRFLQVRNSIYRTSQASSVVSFTGFDAFEEVRRGFEFNSQRPSFYPPPAAANNRRVNHNIRDSFLSIASVSSYGRVINPGAPDPFDFGLPRLVEQPSSENLSTMSFTIDDTFAFLKHAPRRKRVDSDASSFYFQTQAPLDLQRNDSGKSISSLAPPISRYNRNFATHHRSDSGTSVTSGSAWRKSWRASQRFNDSTDSIISDLASMQLGRPGLGDKMFDTSDQAMPLAPIAASPASATDMFSFSRPQSTCDSIMDEDRRISINALDSLFEHSGQATSTSSGDSIFSQDDDSRFMQGLPPRQFRPMSIMSAASSVHSLPRDDDTMITMLDGGHVRRRSLGSVMEGSPCARVEKRKQAALQQEAQSFHHEHEPPNKARIIEQPSFGSPFHFQVEETSQSGGRLERSSLGEGCCVGSGEDPFRRLPVFTRPPQASRSRSSTVTSSSGGDTPPLLISDCSSISGSSMSSIDLSDIDAMLTNPSLPTSTLSHARARARARGHGHRRRYSHVRSSKVYSVYETIEEELSSASTSPVHSMDVDKINSPTKTQPVFIVKGDMGLDHSSPDNTVSIWDDEKGITALRSYYALQDEARSTVSESKQAWTDTPFSIFALQSFQPLHNPEGMKALLEHSIQTYGPLPSELRVRSCRSRKNSRPSPYPHTRPSKTITSPEATHPVPIFHELPPTSSPLVGIPPVTDNIKSLSPSVLDVSDDKSSVLRSLNGTIRARARSTTRRSAFNVTKKSDTNSKDSTESSNFGGRKLNTGAPTASTEQKENVGMGSIITGGDTLRINRPRPKGRPTLASATMRALRSVQI</sequence>
<evidence type="ECO:0000313" key="2">
    <source>
        <dbReference type="EMBL" id="KAF7760658.1"/>
    </source>
</evidence>
<feature type="compositionally biased region" description="Low complexity" evidence="1">
    <location>
        <begin position="1738"/>
        <end position="1749"/>
    </location>
</feature>
<feature type="compositionally biased region" description="Basic residues" evidence="1">
    <location>
        <begin position="332"/>
        <end position="345"/>
    </location>
</feature>
<comment type="caution">
    <text evidence="2">The sequence shown here is derived from an EMBL/GenBank/DDBJ whole genome shotgun (WGS) entry which is preliminary data.</text>
</comment>
<feature type="compositionally biased region" description="Polar residues" evidence="1">
    <location>
        <begin position="1"/>
        <end position="10"/>
    </location>
</feature>
<organism evidence="2 3">
    <name type="scientific">Agaricus bisporus var. burnettii</name>
    <dbReference type="NCBI Taxonomy" id="192524"/>
    <lineage>
        <taxon>Eukaryota</taxon>
        <taxon>Fungi</taxon>
        <taxon>Dikarya</taxon>
        <taxon>Basidiomycota</taxon>
        <taxon>Agaricomycotina</taxon>
        <taxon>Agaricomycetes</taxon>
        <taxon>Agaricomycetidae</taxon>
        <taxon>Agaricales</taxon>
        <taxon>Agaricineae</taxon>
        <taxon>Agaricaceae</taxon>
        <taxon>Agaricus</taxon>
    </lineage>
</organism>
<feature type="compositionally biased region" description="Basic and acidic residues" evidence="1">
    <location>
        <begin position="346"/>
        <end position="360"/>
    </location>
</feature>
<feature type="compositionally biased region" description="Basic and acidic residues" evidence="1">
    <location>
        <begin position="183"/>
        <end position="214"/>
    </location>
</feature>
<feature type="compositionally biased region" description="Polar residues" evidence="1">
    <location>
        <begin position="711"/>
        <end position="720"/>
    </location>
</feature>
<feature type="compositionally biased region" description="Basic and acidic residues" evidence="1">
    <location>
        <begin position="572"/>
        <end position="581"/>
    </location>
</feature>
<feature type="compositionally biased region" description="Basic and acidic residues" evidence="1">
    <location>
        <begin position="481"/>
        <end position="507"/>
    </location>
</feature>
<feature type="compositionally biased region" description="Low complexity" evidence="1">
    <location>
        <begin position="429"/>
        <end position="439"/>
    </location>
</feature>
<evidence type="ECO:0000256" key="1">
    <source>
        <dbReference type="SAM" id="MobiDB-lite"/>
    </source>
</evidence>
<feature type="region of interest" description="Disordered" evidence="1">
    <location>
        <begin position="1948"/>
        <end position="1993"/>
    </location>
</feature>
<feature type="region of interest" description="Disordered" evidence="1">
    <location>
        <begin position="692"/>
        <end position="737"/>
    </location>
</feature>
<feature type="region of interest" description="Disordered" evidence="1">
    <location>
        <begin position="563"/>
        <end position="621"/>
    </location>
</feature>
<dbReference type="EMBL" id="JABXXO010000014">
    <property type="protein sequence ID" value="KAF7760658.1"/>
    <property type="molecule type" value="Genomic_DNA"/>
</dbReference>